<evidence type="ECO:0000313" key="1">
    <source>
        <dbReference type="EMBL" id="CAB3980951.1"/>
    </source>
</evidence>
<dbReference type="EMBL" id="CACRXK020000339">
    <property type="protein sequence ID" value="CAB3980951.1"/>
    <property type="molecule type" value="Genomic_DNA"/>
</dbReference>
<comment type="caution">
    <text evidence="1">The sequence shown here is derived from an EMBL/GenBank/DDBJ whole genome shotgun (WGS) entry which is preliminary data.</text>
</comment>
<dbReference type="AlphaFoldDB" id="A0A7D9DAB3"/>
<reference evidence="1" key="1">
    <citation type="submission" date="2020-04" db="EMBL/GenBank/DDBJ databases">
        <authorList>
            <person name="Alioto T."/>
            <person name="Alioto T."/>
            <person name="Gomez Garrido J."/>
        </authorList>
    </citation>
    <scope>NUCLEOTIDE SEQUENCE</scope>
    <source>
        <strain evidence="1">A484AB</strain>
    </source>
</reference>
<dbReference type="Proteomes" id="UP001152795">
    <property type="component" value="Unassembled WGS sequence"/>
</dbReference>
<keyword evidence="2" id="KW-1185">Reference proteome</keyword>
<evidence type="ECO:0000313" key="2">
    <source>
        <dbReference type="Proteomes" id="UP001152795"/>
    </source>
</evidence>
<protein>
    <submittedName>
        <fullName evidence="1">Uncharacterized protein</fullName>
    </submittedName>
</protein>
<sequence>MAITGSYQDHQVIDISLLEVFLVIGKRSLFLSLRSKQTYARCESSTKRNWQDPTHKMYRCQFINVLASATSLKFVLAK</sequence>
<gene>
    <name evidence="1" type="ORF">PACLA_8A080050</name>
</gene>
<proteinExistence type="predicted"/>
<organism evidence="1 2">
    <name type="scientific">Paramuricea clavata</name>
    <name type="common">Red gorgonian</name>
    <name type="synonym">Violescent sea-whip</name>
    <dbReference type="NCBI Taxonomy" id="317549"/>
    <lineage>
        <taxon>Eukaryota</taxon>
        <taxon>Metazoa</taxon>
        <taxon>Cnidaria</taxon>
        <taxon>Anthozoa</taxon>
        <taxon>Octocorallia</taxon>
        <taxon>Malacalcyonacea</taxon>
        <taxon>Plexauridae</taxon>
        <taxon>Paramuricea</taxon>
    </lineage>
</organism>
<accession>A0A7D9DAB3</accession>
<name>A0A7D9DAB3_PARCT</name>